<dbReference type="OrthoDB" id="2506647at2759"/>
<evidence type="ECO:0000256" key="1">
    <source>
        <dbReference type="SAM" id="SignalP"/>
    </source>
</evidence>
<gene>
    <name evidence="2" type="ORF">FF38_07349</name>
</gene>
<dbReference type="InterPro" id="IPR008914">
    <property type="entry name" value="PEBP"/>
</dbReference>
<dbReference type="CDD" id="cd00866">
    <property type="entry name" value="PEBP_euk"/>
    <property type="match status" value="1"/>
</dbReference>
<dbReference type="PANTHER" id="PTHR11362:SF82">
    <property type="entry name" value="PHOSPHATIDYLETHANOLAMINE-BINDING PROTEIN 4"/>
    <property type="match status" value="1"/>
</dbReference>
<keyword evidence="3" id="KW-1185">Reference proteome</keyword>
<keyword evidence="1" id="KW-0732">Signal</keyword>
<sequence length="207" mass="23760">MFLQIFLSILLLTQAIADDIDVETLFKETKVIPDVLQTAPKEKLKLEFENGLIVGDGKEFTPTETKDAPTLDWSSDPNTYYTVYMASPDAPYPDNPIWKEFIHWLVVNIPGKDVDKGEIYCPYLGPISPKTGSIMRYVFLVYEQPGKLQFDEPYVNHSKLEGHSYFKVEKFAEKYNLGKPLAGNIFRSQWDEYVPILHKRMGVTVDD</sequence>
<protein>
    <submittedName>
        <fullName evidence="2">Putative odorant-binding protein A5</fullName>
    </submittedName>
</protein>
<comment type="caution">
    <text evidence="2">The sequence shown here is derived from an EMBL/GenBank/DDBJ whole genome shotgun (WGS) entry which is preliminary data.</text>
</comment>
<name>A0A0L0CS48_LUCCU</name>
<dbReference type="InterPro" id="IPR036610">
    <property type="entry name" value="PEBP-like_sf"/>
</dbReference>
<evidence type="ECO:0000313" key="2">
    <source>
        <dbReference type="EMBL" id="KNC34249.1"/>
    </source>
</evidence>
<dbReference type="SUPFAM" id="SSF49777">
    <property type="entry name" value="PEBP-like"/>
    <property type="match status" value="1"/>
</dbReference>
<dbReference type="EMBL" id="JRES01000087">
    <property type="protein sequence ID" value="KNC34249.1"/>
    <property type="molecule type" value="Genomic_DNA"/>
</dbReference>
<dbReference type="Proteomes" id="UP000037069">
    <property type="component" value="Unassembled WGS sequence"/>
</dbReference>
<proteinExistence type="predicted"/>
<feature type="chain" id="PRO_5005536910" evidence="1">
    <location>
        <begin position="18"/>
        <end position="207"/>
    </location>
</feature>
<dbReference type="STRING" id="7375.A0A0L0CS48"/>
<dbReference type="Pfam" id="PF01161">
    <property type="entry name" value="PBP"/>
    <property type="match status" value="1"/>
</dbReference>
<reference evidence="2 3" key="1">
    <citation type="journal article" date="2015" name="Nat. Commun.">
        <title>Lucilia cuprina genome unlocks parasitic fly biology to underpin future interventions.</title>
        <authorList>
            <person name="Anstead C.A."/>
            <person name="Korhonen P.K."/>
            <person name="Young N.D."/>
            <person name="Hall R.S."/>
            <person name="Jex A.R."/>
            <person name="Murali S.C."/>
            <person name="Hughes D.S."/>
            <person name="Lee S.F."/>
            <person name="Perry T."/>
            <person name="Stroehlein A.J."/>
            <person name="Ansell B.R."/>
            <person name="Breugelmans B."/>
            <person name="Hofmann A."/>
            <person name="Qu J."/>
            <person name="Dugan S."/>
            <person name="Lee S.L."/>
            <person name="Chao H."/>
            <person name="Dinh H."/>
            <person name="Han Y."/>
            <person name="Doddapaneni H.V."/>
            <person name="Worley K.C."/>
            <person name="Muzny D.M."/>
            <person name="Ioannidis P."/>
            <person name="Waterhouse R.M."/>
            <person name="Zdobnov E.M."/>
            <person name="James P.J."/>
            <person name="Bagnall N.H."/>
            <person name="Kotze A.C."/>
            <person name="Gibbs R.A."/>
            <person name="Richards S."/>
            <person name="Batterham P."/>
            <person name="Gasser R.B."/>
        </authorList>
    </citation>
    <scope>NUCLEOTIDE SEQUENCE [LARGE SCALE GENOMIC DNA]</scope>
    <source>
        <strain evidence="2 3">LS</strain>
        <tissue evidence="2">Full body</tissue>
    </source>
</reference>
<organism evidence="2 3">
    <name type="scientific">Lucilia cuprina</name>
    <name type="common">Green bottle fly</name>
    <name type="synonym">Australian sheep blowfly</name>
    <dbReference type="NCBI Taxonomy" id="7375"/>
    <lineage>
        <taxon>Eukaryota</taxon>
        <taxon>Metazoa</taxon>
        <taxon>Ecdysozoa</taxon>
        <taxon>Arthropoda</taxon>
        <taxon>Hexapoda</taxon>
        <taxon>Insecta</taxon>
        <taxon>Pterygota</taxon>
        <taxon>Neoptera</taxon>
        <taxon>Endopterygota</taxon>
        <taxon>Diptera</taxon>
        <taxon>Brachycera</taxon>
        <taxon>Muscomorpha</taxon>
        <taxon>Oestroidea</taxon>
        <taxon>Calliphoridae</taxon>
        <taxon>Luciliinae</taxon>
        <taxon>Lucilia</taxon>
    </lineage>
</organism>
<dbReference type="AlphaFoldDB" id="A0A0L0CS48"/>
<feature type="signal peptide" evidence="1">
    <location>
        <begin position="1"/>
        <end position="17"/>
    </location>
</feature>
<accession>A0A0L0CS48</accession>
<dbReference type="PANTHER" id="PTHR11362">
    <property type="entry name" value="PHOSPHATIDYLETHANOLAMINE-BINDING PROTEIN"/>
    <property type="match status" value="1"/>
</dbReference>
<dbReference type="OMA" id="PNRENPM"/>
<dbReference type="InterPro" id="IPR035810">
    <property type="entry name" value="PEBP_euk"/>
</dbReference>
<evidence type="ECO:0000313" key="3">
    <source>
        <dbReference type="Proteomes" id="UP000037069"/>
    </source>
</evidence>
<dbReference type="Gene3D" id="3.90.280.10">
    <property type="entry name" value="PEBP-like"/>
    <property type="match status" value="1"/>
</dbReference>